<reference evidence="2" key="1">
    <citation type="submission" date="2016-10" db="EMBL/GenBank/DDBJ databases">
        <authorList>
            <person name="Varghese N."/>
            <person name="Submissions S."/>
        </authorList>
    </citation>
    <scope>NUCLEOTIDE SEQUENCE [LARGE SCALE GENOMIC DNA]</scope>
    <source>
        <strain evidence="2">DSM 17616</strain>
    </source>
</reference>
<keyword evidence="2" id="KW-1185">Reference proteome</keyword>
<dbReference type="AlphaFoldDB" id="A0A1H6MD96"/>
<protein>
    <submittedName>
        <fullName evidence="1">Uncharacterized protein</fullName>
    </submittedName>
</protein>
<dbReference type="EMBL" id="FNXF01000008">
    <property type="protein sequence ID" value="SEH95633.1"/>
    <property type="molecule type" value="Genomic_DNA"/>
</dbReference>
<dbReference type="Proteomes" id="UP000199371">
    <property type="component" value="Unassembled WGS sequence"/>
</dbReference>
<dbReference type="STRING" id="173990.SAMN05660691_02423"/>
<evidence type="ECO:0000313" key="1">
    <source>
        <dbReference type="EMBL" id="SEH95633.1"/>
    </source>
</evidence>
<gene>
    <name evidence="1" type="ORF">SAMN05660691_02423</name>
</gene>
<dbReference type="RefSeq" id="WP_143039957.1">
    <property type="nucleotide sequence ID" value="NZ_FNXF01000008.1"/>
</dbReference>
<accession>A0A1H6MD96</accession>
<evidence type="ECO:0000313" key="2">
    <source>
        <dbReference type="Proteomes" id="UP000199371"/>
    </source>
</evidence>
<dbReference type="OrthoDB" id="7067181at2"/>
<proteinExistence type="predicted"/>
<sequence length="115" mass="13780">MKSGMSHPAYEIIDKARKALQKWAEDSEIVIYRIEFVAAFEAWSDLHSIWIFYPSNKDLDDFKKNGTSETIKQQYLQLLKFYDFPFVEFPRVVFEFDSDENVRKNYAGSYFLRLR</sequence>
<organism evidence="1 2">
    <name type="scientific">Rheinheimera pacifica</name>
    <dbReference type="NCBI Taxonomy" id="173990"/>
    <lineage>
        <taxon>Bacteria</taxon>
        <taxon>Pseudomonadati</taxon>
        <taxon>Pseudomonadota</taxon>
        <taxon>Gammaproteobacteria</taxon>
        <taxon>Chromatiales</taxon>
        <taxon>Chromatiaceae</taxon>
        <taxon>Rheinheimera</taxon>
    </lineage>
</organism>
<name>A0A1H6MD96_9GAMM</name>